<keyword evidence="10" id="KW-0547">Nucleotide-binding</keyword>
<dbReference type="GO" id="GO:0005524">
    <property type="term" value="F:ATP binding"/>
    <property type="evidence" value="ECO:0007669"/>
    <property type="project" value="UniProtKB-UniRule"/>
</dbReference>
<dbReference type="GO" id="GO:0004672">
    <property type="term" value="F:protein kinase activity"/>
    <property type="evidence" value="ECO:0000318"/>
    <property type="project" value="GO_Central"/>
</dbReference>
<evidence type="ECO:0000256" key="11">
    <source>
        <dbReference type="ARBA" id="ARBA00022777"/>
    </source>
</evidence>
<dbReference type="InterPro" id="IPR021720">
    <property type="entry name" value="Malectin_dom"/>
</dbReference>
<evidence type="ECO:0000256" key="18">
    <source>
        <dbReference type="ARBA" id="ARBA00048679"/>
    </source>
</evidence>
<dbReference type="Pfam" id="PF13855">
    <property type="entry name" value="LRR_8"/>
    <property type="match status" value="1"/>
</dbReference>
<evidence type="ECO:0000256" key="4">
    <source>
        <dbReference type="ARBA" id="ARBA00022553"/>
    </source>
</evidence>
<dbReference type="InterPro" id="IPR032675">
    <property type="entry name" value="LRR_dom_sf"/>
</dbReference>
<evidence type="ECO:0000256" key="3">
    <source>
        <dbReference type="ARBA" id="ARBA00022527"/>
    </source>
</evidence>
<organism evidence="19 20">
    <name type="scientific">Nelumbo nucifera</name>
    <name type="common">Sacred lotus</name>
    <dbReference type="NCBI Taxonomy" id="4432"/>
    <lineage>
        <taxon>Eukaryota</taxon>
        <taxon>Viridiplantae</taxon>
        <taxon>Streptophyta</taxon>
        <taxon>Embryophyta</taxon>
        <taxon>Tracheophyta</taxon>
        <taxon>Spermatophyta</taxon>
        <taxon>Magnoliopsida</taxon>
        <taxon>Proteales</taxon>
        <taxon>Nelumbonaceae</taxon>
        <taxon>Nelumbo</taxon>
    </lineage>
</organism>
<evidence type="ECO:0000256" key="17">
    <source>
        <dbReference type="ARBA" id="ARBA00047899"/>
    </source>
</evidence>
<dbReference type="SUPFAM" id="SSF56112">
    <property type="entry name" value="Protein kinase-like (PK-like)"/>
    <property type="match status" value="1"/>
</dbReference>
<comment type="subcellular location">
    <subcellularLocation>
        <location evidence="1">Membrane</location>
        <topology evidence="1">Single-pass type I membrane protein</topology>
    </subcellularLocation>
</comment>
<dbReference type="PROSITE" id="PS00108">
    <property type="entry name" value="PROTEIN_KINASE_ST"/>
    <property type="match status" value="1"/>
</dbReference>
<comment type="catalytic activity">
    <reaction evidence="18">
        <text>L-seryl-[protein] + ATP = O-phospho-L-seryl-[protein] + ADP + H(+)</text>
        <dbReference type="Rhea" id="RHEA:17989"/>
        <dbReference type="Rhea" id="RHEA-COMP:9863"/>
        <dbReference type="Rhea" id="RHEA-COMP:11604"/>
        <dbReference type="ChEBI" id="CHEBI:15378"/>
        <dbReference type="ChEBI" id="CHEBI:29999"/>
        <dbReference type="ChEBI" id="CHEBI:30616"/>
        <dbReference type="ChEBI" id="CHEBI:83421"/>
        <dbReference type="ChEBI" id="CHEBI:456216"/>
        <dbReference type="EC" id="2.7.11.1"/>
    </reaction>
</comment>
<keyword evidence="13" id="KW-1133">Transmembrane helix</keyword>
<dbReference type="FunFam" id="3.80.10.10:FF:000452">
    <property type="entry name" value="Probable LRR receptor-like serine/threonine-protein kinase RFK1"/>
    <property type="match status" value="1"/>
</dbReference>
<keyword evidence="9" id="KW-0677">Repeat</keyword>
<dbReference type="GO" id="GO:0045088">
    <property type="term" value="P:regulation of innate immune response"/>
    <property type="evidence" value="ECO:0000318"/>
    <property type="project" value="GO_Central"/>
</dbReference>
<keyword evidence="6" id="KW-0808">Transferase</keyword>
<name>A0A1U7ZG37_NELNU</name>
<dbReference type="InterPro" id="IPR008271">
    <property type="entry name" value="Ser/Thr_kinase_AS"/>
</dbReference>
<dbReference type="InterPro" id="IPR051824">
    <property type="entry name" value="LRR_Rcpt-Like_S/T_Kinase"/>
</dbReference>
<dbReference type="OrthoDB" id="1938112at2759"/>
<keyword evidence="7" id="KW-0812">Transmembrane</keyword>
<dbReference type="Gene3D" id="3.80.10.10">
    <property type="entry name" value="Ribonuclease Inhibitor"/>
    <property type="match status" value="2"/>
</dbReference>
<evidence type="ECO:0000256" key="9">
    <source>
        <dbReference type="ARBA" id="ARBA00022737"/>
    </source>
</evidence>
<dbReference type="GeneID" id="104589773"/>
<evidence type="ECO:0000256" key="7">
    <source>
        <dbReference type="ARBA" id="ARBA00022692"/>
    </source>
</evidence>
<proteinExistence type="predicted"/>
<protein>
    <recommendedName>
        <fullName evidence="2">non-specific serine/threonine protein kinase</fullName>
        <ecNumber evidence="2">2.7.11.1</ecNumber>
    </recommendedName>
</protein>
<dbReference type="Pfam" id="PF11721">
    <property type="entry name" value="Malectin"/>
    <property type="match status" value="1"/>
</dbReference>
<dbReference type="InterPro" id="IPR001245">
    <property type="entry name" value="Ser-Thr/Tyr_kinase_cat_dom"/>
</dbReference>
<evidence type="ECO:0000256" key="8">
    <source>
        <dbReference type="ARBA" id="ARBA00022729"/>
    </source>
</evidence>
<dbReference type="Gene3D" id="3.30.200.20">
    <property type="entry name" value="Phosphorylase Kinase, domain 1"/>
    <property type="match status" value="1"/>
</dbReference>
<keyword evidence="11" id="KW-0418">Kinase</keyword>
<keyword evidence="15" id="KW-0675">Receptor</keyword>
<evidence type="ECO:0000256" key="15">
    <source>
        <dbReference type="ARBA" id="ARBA00023170"/>
    </source>
</evidence>
<evidence type="ECO:0000256" key="16">
    <source>
        <dbReference type="ARBA" id="ARBA00023180"/>
    </source>
</evidence>
<keyword evidence="16" id="KW-0325">Glycoprotein</keyword>
<dbReference type="GO" id="GO:0016020">
    <property type="term" value="C:membrane"/>
    <property type="evidence" value="ECO:0007669"/>
    <property type="project" value="UniProtKB-SubCell"/>
</dbReference>
<evidence type="ECO:0000256" key="6">
    <source>
        <dbReference type="ARBA" id="ARBA00022679"/>
    </source>
</evidence>
<dbReference type="PROSITE" id="PS51257">
    <property type="entry name" value="PROKAR_LIPOPROTEIN"/>
    <property type="match status" value="1"/>
</dbReference>
<dbReference type="InterPro" id="IPR011009">
    <property type="entry name" value="Kinase-like_dom_sf"/>
</dbReference>
<gene>
    <name evidence="20" type="primary">LOC104589773</name>
</gene>
<dbReference type="FunFam" id="2.60.120.430:FF:000004">
    <property type="entry name" value="Putative leucine-rich repeat receptor-like serine/threonine-protein kinase"/>
    <property type="match status" value="1"/>
</dbReference>
<keyword evidence="14" id="KW-0472">Membrane</keyword>
<dbReference type="CDD" id="cd14066">
    <property type="entry name" value="STKc_IRAK"/>
    <property type="match status" value="1"/>
</dbReference>
<dbReference type="PANTHER" id="PTHR48006">
    <property type="entry name" value="LEUCINE-RICH REPEAT-CONTAINING PROTEIN DDB_G0281931-RELATED"/>
    <property type="match status" value="1"/>
</dbReference>
<dbReference type="Gene3D" id="1.10.510.10">
    <property type="entry name" value="Transferase(Phosphotransferase) domain 1"/>
    <property type="match status" value="1"/>
</dbReference>
<evidence type="ECO:0000256" key="13">
    <source>
        <dbReference type="ARBA" id="ARBA00022989"/>
    </source>
</evidence>
<dbReference type="FunFam" id="3.80.10.10:FF:000041">
    <property type="entry name" value="LRR receptor-like serine/threonine-protein kinase ERECTA"/>
    <property type="match status" value="1"/>
</dbReference>
<evidence type="ECO:0000256" key="1">
    <source>
        <dbReference type="ARBA" id="ARBA00004479"/>
    </source>
</evidence>
<dbReference type="Pfam" id="PF07714">
    <property type="entry name" value="PK_Tyr_Ser-Thr"/>
    <property type="match status" value="1"/>
</dbReference>
<evidence type="ECO:0000256" key="14">
    <source>
        <dbReference type="ARBA" id="ARBA00023136"/>
    </source>
</evidence>
<keyword evidence="5" id="KW-0433">Leucine-rich repeat</keyword>
<evidence type="ECO:0000256" key="12">
    <source>
        <dbReference type="ARBA" id="ARBA00022840"/>
    </source>
</evidence>
<dbReference type="FunCoup" id="A0A1U7ZG37">
    <property type="interactions" value="230"/>
</dbReference>
<dbReference type="FunFam" id="1.10.510.10:FF:000044">
    <property type="entry name" value="Putative LRR receptor-like serine/threonine-protein kinase"/>
    <property type="match status" value="1"/>
</dbReference>
<dbReference type="PROSITE" id="PS00107">
    <property type="entry name" value="PROTEIN_KINASE_ATP"/>
    <property type="match status" value="1"/>
</dbReference>
<keyword evidence="4" id="KW-0597">Phosphoprotein</keyword>
<evidence type="ECO:0000313" key="20">
    <source>
        <dbReference type="RefSeq" id="XP_010246510.1"/>
    </source>
</evidence>
<comment type="catalytic activity">
    <reaction evidence="17">
        <text>L-threonyl-[protein] + ATP = O-phospho-L-threonyl-[protein] + ADP + H(+)</text>
        <dbReference type="Rhea" id="RHEA:46608"/>
        <dbReference type="Rhea" id="RHEA-COMP:11060"/>
        <dbReference type="Rhea" id="RHEA-COMP:11605"/>
        <dbReference type="ChEBI" id="CHEBI:15378"/>
        <dbReference type="ChEBI" id="CHEBI:30013"/>
        <dbReference type="ChEBI" id="CHEBI:30616"/>
        <dbReference type="ChEBI" id="CHEBI:61977"/>
        <dbReference type="ChEBI" id="CHEBI:456216"/>
        <dbReference type="EC" id="2.7.11.1"/>
    </reaction>
</comment>
<dbReference type="Proteomes" id="UP000189703">
    <property type="component" value="Unplaced"/>
</dbReference>
<evidence type="ECO:0000256" key="2">
    <source>
        <dbReference type="ARBA" id="ARBA00012513"/>
    </source>
</evidence>
<dbReference type="PANTHER" id="PTHR48006:SF52">
    <property type="entry name" value="PROTEIN KINASE DOMAIN-CONTAINING PROTEIN"/>
    <property type="match status" value="1"/>
</dbReference>
<dbReference type="eggNOG" id="ENOG502QVI9">
    <property type="taxonomic scope" value="Eukaryota"/>
</dbReference>
<keyword evidence="12" id="KW-0067">ATP-binding</keyword>
<dbReference type="RefSeq" id="XP_010246510.1">
    <property type="nucleotide sequence ID" value="XM_010248208.2"/>
</dbReference>
<dbReference type="InterPro" id="IPR000719">
    <property type="entry name" value="Prot_kinase_dom"/>
</dbReference>
<dbReference type="GO" id="GO:0004674">
    <property type="term" value="F:protein serine/threonine kinase activity"/>
    <property type="evidence" value="ECO:0007669"/>
    <property type="project" value="UniProtKB-KW"/>
</dbReference>
<dbReference type="OMA" id="ADEVTCN"/>
<evidence type="ECO:0000256" key="10">
    <source>
        <dbReference type="ARBA" id="ARBA00022741"/>
    </source>
</evidence>
<dbReference type="FunFam" id="3.30.200.20:FF:000217">
    <property type="entry name" value="probable LRR receptor-like serine/threonine-protein kinase At1g53430"/>
    <property type="match status" value="1"/>
</dbReference>
<dbReference type="AlphaFoldDB" id="A0A1U7ZG37"/>
<dbReference type="SMART" id="SM00220">
    <property type="entry name" value="S_TKc"/>
    <property type="match status" value="1"/>
</dbReference>
<dbReference type="Gene3D" id="2.60.120.430">
    <property type="entry name" value="Galactose-binding lectin"/>
    <property type="match status" value="1"/>
</dbReference>
<keyword evidence="3" id="KW-0723">Serine/threonine-protein kinase</keyword>
<keyword evidence="8" id="KW-0732">Signal</keyword>
<evidence type="ECO:0000313" key="19">
    <source>
        <dbReference type="Proteomes" id="UP000189703"/>
    </source>
</evidence>
<dbReference type="SUPFAM" id="SSF52058">
    <property type="entry name" value="L domain-like"/>
    <property type="match status" value="1"/>
</dbReference>
<dbReference type="EC" id="2.7.11.1" evidence="2"/>
<reference evidence="20" key="1">
    <citation type="submission" date="2025-08" db="UniProtKB">
        <authorList>
            <consortium name="RefSeq"/>
        </authorList>
    </citation>
    <scope>IDENTIFICATION</scope>
</reference>
<sequence length="1011" mass="111786">MILERILVVWVIGFSCLLALELGAAQEPTLVSDEVEALRQIATKLGKTDWDFTVDPCSGQSGWKTDAPKESRNVVECECNATCHVTIIVLKSQGLPGVLPSELVKLPYLKELDLTRNYLNGTIPQEWGSMKLEIIALQANRLSGSVPKELGNLTTLHQLVLDSNQLSGVIPPELGNLVNLRRLVLSSNNFTGQLPGKLSNLISLTDFRISDNQFSGKIPGIIQNWKNLSMLWIQASGFEGPIPTEISLLQKLTDLRISDTNGPEERFPQLSNMTSLMTLMLRSCNITGNLPEYLGQMTTLTTLDLSFNKLTGQLPDSYEKLSKVDRIFLTGNMLNGSVPSWMQNKGESIDLSYNNFTLESSRQISCRGHINLFGSYFLGNYLSGADPCVQDLPCLRNWHELHINCGGKEITIGDITYQADQEAGGPATFFQSKYDWAFSSTGYYPDDGITADEYTKTTTSRPLNNPENSELHMSARLSPLSLTYYGYCLLNGSYTVRLHFAEIIFTNGRNYSSLGRRIFNVYIQGRLVLKDFNIADAAGGIGKAINKTFSPVNVTTGTLEIRFYWAGKGTTVIPSSGVFGPLISAISMEPNFVPPSEGGKKKSAGVIAGIIVSVVALVFMVLGTIWWRGCQRHKSTMDQDLRGLDMQTGSFTLRQIKAATNNFDSTNKIGEGGFGSVYKGHLSDGTIIAVKQLSSKSKQGNREFVNEIGMISALQHPHLVKLYGCCIEGNQLLLVYEFMENNSLSHALFDPEKCQLKLDWRTRQKICIGIARGLAFLHEESRLKIVHRDIKATNILLDKDLNPKIADFGLAKLYEEENTHISTRVAGTFGYMAPEYAMKGYLTNKADVYSFGVVALEIVSGKRNTSFKPQEEFIDLLDWALILKDQGSLLDLVDPRLGLEFNKDEAMKMINVALLCTNTCAPLRPTMSAVVGMLEGQASVTEFVSDTSISSVEWRFKTMMNHYSQVQDHPSISVSQTQSMLGGSWSGSSMSAQAYQYGSQILEEQRAVHDG</sequence>
<accession>A0A1U7ZG37</accession>
<dbReference type="KEGG" id="nnu:104589773"/>
<keyword evidence="19" id="KW-1185">Reference proteome</keyword>
<dbReference type="InterPro" id="IPR017441">
    <property type="entry name" value="Protein_kinase_ATP_BS"/>
</dbReference>
<dbReference type="Pfam" id="PF00560">
    <property type="entry name" value="LRR_1"/>
    <property type="match status" value="3"/>
</dbReference>
<dbReference type="PROSITE" id="PS50011">
    <property type="entry name" value="PROTEIN_KINASE_DOM"/>
    <property type="match status" value="1"/>
</dbReference>
<evidence type="ECO:0000256" key="5">
    <source>
        <dbReference type="ARBA" id="ARBA00022614"/>
    </source>
</evidence>
<dbReference type="InterPro" id="IPR001611">
    <property type="entry name" value="Leu-rich_rpt"/>
</dbReference>